<dbReference type="InterPro" id="IPR012336">
    <property type="entry name" value="Thioredoxin-like_fold"/>
</dbReference>
<dbReference type="InterPro" id="IPR050931">
    <property type="entry name" value="Mito_Protein_Transport_Metaxin"/>
</dbReference>
<feature type="region of interest" description="Disordered" evidence="1">
    <location>
        <begin position="119"/>
        <end position="158"/>
    </location>
</feature>
<feature type="domain" description="Metaxin glutathione S-transferase" evidence="2">
    <location>
        <begin position="398"/>
        <end position="470"/>
    </location>
</feature>
<dbReference type="Pfam" id="PF17171">
    <property type="entry name" value="GST_C_6"/>
    <property type="match status" value="1"/>
</dbReference>
<dbReference type="AlphaFoldDB" id="A0AAD4D9T9"/>
<feature type="compositionally biased region" description="Basic and acidic residues" evidence="1">
    <location>
        <begin position="224"/>
        <end position="238"/>
    </location>
</feature>
<sequence length="477" mass="53411">MSDHPQKDEQIFSTTSEPVVEFIEEVQEDGSVIRKKKTTRKITKRILTTTTSVKEEEPDRQQQQLEQQQHHQHDIIATFESSESTLKDLSVGSASITEGPIYDGVHPTNTTSTTETVAITSSTSATAVSSASSETIESDEVSEKSSSTTNTTTTTTSTEQSKRTFKYGFFGKGNADDHPFYKFLARFPLKQSPAPHTRPRPVKPTIYAFAPGWKVGGGSAQENQKQESKDKEVETEKEKEPIVGSFDVDSLKWMAYLKFNQIDYDIRPAFEPTMSPSGKLPFLALPNGSLITEDGFEQWVQENKGQSDEDKASAALNIHEAAEAVAFSTLAESKIHAALLYTLWFEAPHFHGTTRQHYFGHHNYYLGKLLNYISKSNIVHSMLLTRTQIDRELIFEEASAAIEALSVQLGSNEYFFGKSIPSSLDAIVFSYLHVILTLPRIQNAEDSGRSGELARMVRKHENLFKYSQNIWKKSFAA</sequence>
<dbReference type="PANTHER" id="PTHR12289">
    <property type="entry name" value="METAXIN RELATED"/>
    <property type="match status" value="1"/>
</dbReference>
<evidence type="ECO:0000313" key="5">
    <source>
        <dbReference type="Proteomes" id="UP001194580"/>
    </source>
</evidence>
<dbReference type="Pfam" id="PF17172">
    <property type="entry name" value="GST_N_4"/>
    <property type="match status" value="1"/>
</dbReference>
<dbReference type="CDD" id="cd03054">
    <property type="entry name" value="GST_N_Metaxin"/>
    <property type="match status" value="1"/>
</dbReference>
<evidence type="ECO:0000313" key="4">
    <source>
        <dbReference type="EMBL" id="KAG0272689.1"/>
    </source>
</evidence>
<organism evidence="4 5">
    <name type="scientific">Linnemannia exigua</name>
    <dbReference type="NCBI Taxonomy" id="604196"/>
    <lineage>
        <taxon>Eukaryota</taxon>
        <taxon>Fungi</taxon>
        <taxon>Fungi incertae sedis</taxon>
        <taxon>Mucoromycota</taxon>
        <taxon>Mortierellomycotina</taxon>
        <taxon>Mortierellomycetes</taxon>
        <taxon>Mortierellales</taxon>
        <taxon>Mortierellaceae</taxon>
        <taxon>Linnemannia</taxon>
    </lineage>
</organism>
<name>A0AAD4D9T9_9FUNG</name>
<keyword evidence="5" id="KW-1185">Reference proteome</keyword>
<feature type="compositionally biased region" description="Low complexity" evidence="1">
    <location>
        <begin position="119"/>
        <end position="135"/>
    </location>
</feature>
<dbReference type="GO" id="GO:0007005">
    <property type="term" value="P:mitochondrion organization"/>
    <property type="evidence" value="ECO:0007669"/>
    <property type="project" value="TreeGrafter"/>
</dbReference>
<evidence type="ECO:0000256" key="1">
    <source>
        <dbReference type="SAM" id="MobiDB-lite"/>
    </source>
</evidence>
<dbReference type="EMBL" id="JAAAIL010000879">
    <property type="protein sequence ID" value="KAG0272689.1"/>
    <property type="molecule type" value="Genomic_DNA"/>
</dbReference>
<evidence type="ECO:0000259" key="3">
    <source>
        <dbReference type="Pfam" id="PF17172"/>
    </source>
</evidence>
<evidence type="ECO:0008006" key="6">
    <source>
        <dbReference type="Google" id="ProtNLM"/>
    </source>
</evidence>
<protein>
    <recommendedName>
        <fullName evidence="6">Metaxin glutathione S-transferase domain-containing protein</fullName>
    </recommendedName>
</protein>
<dbReference type="Proteomes" id="UP001194580">
    <property type="component" value="Unassembled WGS sequence"/>
</dbReference>
<dbReference type="GO" id="GO:0001401">
    <property type="term" value="C:SAM complex"/>
    <property type="evidence" value="ECO:0007669"/>
    <property type="project" value="TreeGrafter"/>
</dbReference>
<accession>A0AAD4D9T9</accession>
<comment type="caution">
    <text evidence="4">The sequence shown here is derived from an EMBL/GenBank/DDBJ whole genome shotgun (WGS) entry which is preliminary data.</text>
</comment>
<feature type="region of interest" description="Disordered" evidence="1">
    <location>
        <begin position="214"/>
        <end position="238"/>
    </location>
</feature>
<reference evidence="4" key="1">
    <citation type="journal article" date="2020" name="Fungal Divers.">
        <title>Resolving the Mortierellaceae phylogeny through synthesis of multi-gene phylogenetics and phylogenomics.</title>
        <authorList>
            <person name="Vandepol N."/>
            <person name="Liber J."/>
            <person name="Desiro A."/>
            <person name="Na H."/>
            <person name="Kennedy M."/>
            <person name="Barry K."/>
            <person name="Grigoriev I.V."/>
            <person name="Miller A.N."/>
            <person name="O'Donnell K."/>
            <person name="Stajich J.E."/>
            <person name="Bonito G."/>
        </authorList>
    </citation>
    <scope>NUCLEOTIDE SEQUENCE</scope>
    <source>
        <strain evidence="4">NRRL 28262</strain>
    </source>
</reference>
<proteinExistence type="predicted"/>
<dbReference type="PANTHER" id="PTHR12289:SF77">
    <property type="entry name" value="METAXIN-2"/>
    <property type="match status" value="1"/>
</dbReference>
<feature type="region of interest" description="Disordered" evidence="1">
    <location>
        <begin position="48"/>
        <end position="72"/>
    </location>
</feature>
<feature type="compositionally biased region" description="Low complexity" evidence="1">
    <location>
        <begin position="145"/>
        <end position="158"/>
    </location>
</feature>
<dbReference type="InterPro" id="IPR033468">
    <property type="entry name" value="Metaxin_GST"/>
</dbReference>
<gene>
    <name evidence="4" type="ORF">BGZ95_011524</name>
</gene>
<feature type="domain" description="Thioredoxin-like fold" evidence="3">
    <location>
        <begin position="250"/>
        <end position="346"/>
    </location>
</feature>
<evidence type="ECO:0000259" key="2">
    <source>
        <dbReference type="Pfam" id="PF17171"/>
    </source>
</evidence>